<keyword evidence="10" id="KW-1185">Reference proteome</keyword>
<dbReference type="NCBIfam" id="TIGR00556">
    <property type="entry name" value="pantethn_trn"/>
    <property type="match status" value="1"/>
</dbReference>
<evidence type="ECO:0000256" key="5">
    <source>
        <dbReference type="ARBA" id="ARBA00022842"/>
    </source>
</evidence>
<dbReference type="PANTHER" id="PTHR12215">
    <property type="entry name" value="PHOSPHOPANTETHEINE TRANSFERASE"/>
    <property type="match status" value="1"/>
</dbReference>
<keyword evidence="6" id="KW-0045">Antibiotic biosynthesis</keyword>
<dbReference type="GO" id="GO:0016740">
    <property type="term" value="F:transferase activity"/>
    <property type="evidence" value="ECO:0007669"/>
    <property type="project" value="UniProtKB-KW"/>
</dbReference>
<reference evidence="9 10" key="1">
    <citation type="submission" date="2019-10" db="EMBL/GenBank/DDBJ databases">
        <title>Description of Paenibacillus terrestris sp. nov.</title>
        <authorList>
            <person name="Carlier A."/>
            <person name="Qi S."/>
        </authorList>
    </citation>
    <scope>NUCLEOTIDE SEQUENCE [LARGE SCALE GENOMIC DNA]</scope>
    <source>
        <strain evidence="9 10">LMG 31458</strain>
    </source>
</reference>
<dbReference type="EMBL" id="WHOA01000039">
    <property type="protein sequence ID" value="NOU71099.1"/>
    <property type="molecule type" value="Genomic_DNA"/>
</dbReference>
<sequence>MYLLTLQVFAVHLSEELDRQKFDWMFNQLSLEKQSKVRRMLKYDDAVRSLVGELLVKYAIGTMTKLPRHKIRFGMNAYGKPYLDGTDSVYFNVSHSGDWVVCAIDSDSVGIDVEKVHSMDMQIARQFFSTAEYEQLMTLPTSHRLAYFFDIWTLKESLIKADGRGLSLSLDSFSINKQGSDIQLIAGDEIAKYHFKQYEIDPAYKLSLCAISRLFPDKVIHVDVDLLET</sequence>
<evidence type="ECO:0000256" key="3">
    <source>
        <dbReference type="ARBA" id="ARBA00022679"/>
    </source>
</evidence>
<dbReference type="InterPro" id="IPR055066">
    <property type="entry name" value="AASDHPPT_N"/>
</dbReference>
<name>A0ABX1XRQ5_9BACL</name>
<comment type="similarity">
    <text evidence="2">Belongs to the P-Pant transferase superfamily. Gsp/Sfp/HetI/AcpT family.</text>
</comment>
<proteinExistence type="inferred from homology"/>
<evidence type="ECO:0000256" key="6">
    <source>
        <dbReference type="ARBA" id="ARBA00023194"/>
    </source>
</evidence>
<evidence type="ECO:0000259" key="7">
    <source>
        <dbReference type="Pfam" id="PF01648"/>
    </source>
</evidence>
<dbReference type="InterPro" id="IPR008278">
    <property type="entry name" value="4-PPantetheinyl_Trfase_dom"/>
</dbReference>
<comment type="caution">
    <text evidence="9">The sequence shown here is derived from an EMBL/GenBank/DDBJ whole genome shotgun (WGS) entry which is preliminary data.</text>
</comment>
<comment type="cofactor">
    <cofactor evidence="1">
        <name>Mg(2+)</name>
        <dbReference type="ChEBI" id="CHEBI:18420"/>
    </cofactor>
</comment>
<dbReference type="Pfam" id="PF22624">
    <property type="entry name" value="AASDHPPT_N"/>
    <property type="match status" value="1"/>
</dbReference>
<keyword evidence="5" id="KW-0460">Magnesium</keyword>
<evidence type="ECO:0000259" key="8">
    <source>
        <dbReference type="Pfam" id="PF22624"/>
    </source>
</evidence>
<dbReference type="InterPro" id="IPR037143">
    <property type="entry name" value="4-PPantetheinyl_Trfase_dom_sf"/>
</dbReference>
<feature type="domain" description="4'-phosphopantetheinyl transferase N-terminal" evidence="8">
    <location>
        <begin position="19"/>
        <end position="103"/>
    </location>
</feature>
<keyword evidence="4" id="KW-0479">Metal-binding</keyword>
<dbReference type="Gene3D" id="3.90.470.20">
    <property type="entry name" value="4'-phosphopantetheinyl transferase domain"/>
    <property type="match status" value="2"/>
</dbReference>
<organism evidence="9 10">
    <name type="scientific">Paenibacillus phytorum</name>
    <dbReference type="NCBI Taxonomy" id="2654977"/>
    <lineage>
        <taxon>Bacteria</taxon>
        <taxon>Bacillati</taxon>
        <taxon>Bacillota</taxon>
        <taxon>Bacilli</taxon>
        <taxon>Bacillales</taxon>
        <taxon>Paenibacillaceae</taxon>
        <taxon>Paenibacillus</taxon>
    </lineage>
</organism>
<dbReference type="RefSeq" id="WP_171642186.1">
    <property type="nucleotide sequence ID" value="NZ_WHOA01000039.1"/>
</dbReference>
<evidence type="ECO:0000256" key="2">
    <source>
        <dbReference type="ARBA" id="ARBA00010990"/>
    </source>
</evidence>
<evidence type="ECO:0000256" key="1">
    <source>
        <dbReference type="ARBA" id="ARBA00001946"/>
    </source>
</evidence>
<evidence type="ECO:0000313" key="9">
    <source>
        <dbReference type="EMBL" id="NOU71099.1"/>
    </source>
</evidence>
<keyword evidence="3 9" id="KW-0808">Transferase</keyword>
<feature type="domain" description="4'-phosphopantetheinyl transferase" evidence="7">
    <location>
        <begin position="108"/>
        <end position="207"/>
    </location>
</feature>
<dbReference type="Pfam" id="PF01648">
    <property type="entry name" value="ACPS"/>
    <property type="match status" value="1"/>
</dbReference>
<gene>
    <name evidence="9" type="ORF">GC098_06595</name>
</gene>
<evidence type="ECO:0000256" key="4">
    <source>
        <dbReference type="ARBA" id="ARBA00022723"/>
    </source>
</evidence>
<protein>
    <submittedName>
        <fullName evidence="9">4'-phosphopantetheinyl transferase superfamily protein</fullName>
    </submittedName>
</protein>
<dbReference type="SUPFAM" id="SSF56214">
    <property type="entry name" value="4'-phosphopantetheinyl transferase"/>
    <property type="match status" value="2"/>
</dbReference>
<dbReference type="PANTHER" id="PTHR12215:SF10">
    <property type="entry name" value="L-AMINOADIPATE-SEMIALDEHYDE DEHYDROGENASE-PHOSPHOPANTETHEINYL TRANSFERASE"/>
    <property type="match status" value="1"/>
</dbReference>
<accession>A0ABX1XRQ5</accession>
<dbReference type="Proteomes" id="UP000616779">
    <property type="component" value="Unassembled WGS sequence"/>
</dbReference>
<dbReference type="InterPro" id="IPR050559">
    <property type="entry name" value="P-Pant_transferase_sf"/>
</dbReference>
<evidence type="ECO:0000313" key="10">
    <source>
        <dbReference type="Proteomes" id="UP000616779"/>
    </source>
</evidence>
<dbReference type="InterPro" id="IPR004568">
    <property type="entry name" value="Ppantetheine-prot_Trfase_dom"/>
</dbReference>